<dbReference type="RefSeq" id="WP_091621626.1">
    <property type="nucleotide sequence ID" value="NZ_FNZN01000002.1"/>
</dbReference>
<sequence length="348" mass="40146">MSAKKELNELNVIDVVKDIANRLKVDYQEENNEICMDMPEEVGTGHIKAITFSHGVGVMDVDIRLKKEVRFVLNQSLVKPLEIIFNRETTLLHEFEGQEKQTEIKHLESAIFSCNSKYANVLTLKANEPICFFNLEINRKLFEEKIESFLPEMNEDLEGLFRDVNGINLFFHKDHYSLDIAKCIEEINESEDSGFTKSVFSEGKCYEVLAHHLRQYVDDSSPDEKRTILRQSTVVKIEEAANMIDDTLEQATSILNLSKKVGLNQNTLQNGFQSLFGLSVKEYTQNKRMELARHLMETTTLNITEITYRIGINSRSYFSKLFKERYAMTPKQYVQKLASNNEGKTETI</sequence>
<dbReference type="PANTHER" id="PTHR47893">
    <property type="entry name" value="REGULATORY PROTEIN PCHR"/>
    <property type="match status" value="1"/>
</dbReference>
<dbReference type="Proteomes" id="UP000198990">
    <property type="component" value="Unassembled WGS sequence"/>
</dbReference>
<dbReference type="InterPro" id="IPR053142">
    <property type="entry name" value="PchR_regulatory_protein"/>
</dbReference>
<dbReference type="InterPro" id="IPR018062">
    <property type="entry name" value="HTH_AraC-typ_CS"/>
</dbReference>
<dbReference type="PRINTS" id="PR00032">
    <property type="entry name" value="HTHARAC"/>
</dbReference>
<dbReference type="AlphaFoldDB" id="A0A1H7LQJ0"/>
<dbReference type="EMBL" id="FNZN01000002">
    <property type="protein sequence ID" value="SEL01166.1"/>
    <property type="molecule type" value="Genomic_DNA"/>
</dbReference>
<reference evidence="6" key="1">
    <citation type="submission" date="2016-10" db="EMBL/GenBank/DDBJ databases">
        <authorList>
            <person name="Varghese N."/>
            <person name="Submissions S."/>
        </authorList>
    </citation>
    <scope>NUCLEOTIDE SEQUENCE [LARGE SCALE GENOMIC DNA]</scope>
    <source>
        <strain evidence="6">DSM 16471</strain>
    </source>
</reference>
<keyword evidence="6" id="KW-1185">Reference proteome</keyword>
<evidence type="ECO:0000256" key="2">
    <source>
        <dbReference type="ARBA" id="ARBA00023125"/>
    </source>
</evidence>
<protein>
    <submittedName>
        <fullName evidence="5">Transcriptional regulator, AraC family</fullName>
    </submittedName>
</protein>
<keyword evidence="2" id="KW-0238">DNA-binding</keyword>
<dbReference type="Gene3D" id="1.10.10.60">
    <property type="entry name" value="Homeodomain-like"/>
    <property type="match status" value="2"/>
</dbReference>
<dbReference type="PANTHER" id="PTHR47893:SF1">
    <property type="entry name" value="REGULATORY PROTEIN PCHR"/>
    <property type="match status" value="1"/>
</dbReference>
<proteinExistence type="predicted"/>
<evidence type="ECO:0000256" key="1">
    <source>
        <dbReference type="ARBA" id="ARBA00023015"/>
    </source>
</evidence>
<dbReference type="GO" id="GO:0043565">
    <property type="term" value="F:sequence-specific DNA binding"/>
    <property type="evidence" value="ECO:0007669"/>
    <property type="project" value="InterPro"/>
</dbReference>
<dbReference type="InterPro" id="IPR018060">
    <property type="entry name" value="HTH_AraC"/>
</dbReference>
<keyword evidence="1" id="KW-0805">Transcription regulation</keyword>
<name>A0A1H7LQJ0_9FLAO</name>
<dbReference type="InterPro" id="IPR020449">
    <property type="entry name" value="Tscrpt_reg_AraC-type_HTH"/>
</dbReference>
<evidence type="ECO:0000259" key="4">
    <source>
        <dbReference type="PROSITE" id="PS01124"/>
    </source>
</evidence>
<dbReference type="InterPro" id="IPR009057">
    <property type="entry name" value="Homeodomain-like_sf"/>
</dbReference>
<dbReference type="PROSITE" id="PS01124">
    <property type="entry name" value="HTH_ARAC_FAMILY_2"/>
    <property type="match status" value="1"/>
</dbReference>
<evidence type="ECO:0000313" key="5">
    <source>
        <dbReference type="EMBL" id="SEL01166.1"/>
    </source>
</evidence>
<dbReference type="OrthoDB" id="2666928at2"/>
<dbReference type="PROSITE" id="PS00041">
    <property type="entry name" value="HTH_ARAC_FAMILY_1"/>
    <property type="match status" value="1"/>
</dbReference>
<dbReference type="SMART" id="SM00342">
    <property type="entry name" value="HTH_ARAC"/>
    <property type="match status" value="1"/>
</dbReference>
<dbReference type="SUPFAM" id="SSF46689">
    <property type="entry name" value="Homeodomain-like"/>
    <property type="match status" value="1"/>
</dbReference>
<evidence type="ECO:0000256" key="3">
    <source>
        <dbReference type="ARBA" id="ARBA00023163"/>
    </source>
</evidence>
<accession>A0A1H7LQJ0</accession>
<evidence type="ECO:0000313" key="6">
    <source>
        <dbReference type="Proteomes" id="UP000198990"/>
    </source>
</evidence>
<feature type="domain" description="HTH araC/xylS-type" evidence="4">
    <location>
        <begin position="238"/>
        <end position="336"/>
    </location>
</feature>
<gene>
    <name evidence="5" type="ORF">SAMN04488008_102618</name>
</gene>
<dbReference type="Pfam" id="PF12833">
    <property type="entry name" value="HTH_18"/>
    <property type="match status" value="1"/>
</dbReference>
<dbReference type="GO" id="GO:0003700">
    <property type="term" value="F:DNA-binding transcription factor activity"/>
    <property type="evidence" value="ECO:0007669"/>
    <property type="project" value="InterPro"/>
</dbReference>
<keyword evidence="3" id="KW-0804">Transcription</keyword>
<organism evidence="5 6">
    <name type="scientific">Maribacter orientalis</name>
    <dbReference type="NCBI Taxonomy" id="228957"/>
    <lineage>
        <taxon>Bacteria</taxon>
        <taxon>Pseudomonadati</taxon>
        <taxon>Bacteroidota</taxon>
        <taxon>Flavobacteriia</taxon>
        <taxon>Flavobacteriales</taxon>
        <taxon>Flavobacteriaceae</taxon>
        <taxon>Maribacter</taxon>
    </lineage>
</organism>
<dbReference type="STRING" id="228957.SAMN04488008_102618"/>